<evidence type="ECO:0000256" key="1">
    <source>
        <dbReference type="ARBA" id="ARBA00009437"/>
    </source>
</evidence>
<sequence>MFYASAPSGHDPDQYFCLPCLRVDCLPFVHRSLCLMDVSTSLIQGVHMDLRQLEAFAAVMSAGSVTAAGKMLGRSQPSVTRAIQELEQELGFALFERSGPKVTPSQKAFMMYAEVESALLGIRNIRQRAQHIALDENRQIKLVAIPALAAGLLPLALSRLPDDLRPQHIQLHSMSPENVVQAVLSKTMDLGAVSLPLEHRGLDIHWIGESPCVAVLAADSPLARFDVLPMQVLASQTLITMSNPYRFRRRIDKAFQDVGGAVPHMLDTNTSLIAMQMARVGLGVALVDPFTALGVPVEGVVVRPMECNIPFFFGLVSAFASPLSDVAQALVTELAASAQALLPSVIMHAPSEHDALLQSIYAG</sequence>
<dbReference type="InterPro" id="IPR005119">
    <property type="entry name" value="LysR_subst-bd"/>
</dbReference>
<keyword evidence="2" id="KW-0805">Transcription regulation</keyword>
<dbReference type="GO" id="GO:0010628">
    <property type="term" value="P:positive regulation of gene expression"/>
    <property type="evidence" value="ECO:0007669"/>
    <property type="project" value="TreeGrafter"/>
</dbReference>
<gene>
    <name evidence="6" type="ORF">ALP84_100248</name>
</gene>
<keyword evidence="3" id="KW-0238">DNA-binding</keyword>
<organism evidence="6 7">
    <name type="scientific">Pseudomonas cichorii</name>
    <dbReference type="NCBI Taxonomy" id="36746"/>
    <lineage>
        <taxon>Bacteria</taxon>
        <taxon>Pseudomonadati</taxon>
        <taxon>Pseudomonadota</taxon>
        <taxon>Gammaproteobacteria</taxon>
        <taxon>Pseudomonadales</taxon>
        <taxon>Pseudomonadaceae</taxon>
        <taxon>Pseudomonas</taxon>
    </lineage>
</organism>
<reference evidence="6 7" key="1">
    <citation type="submission" date="2018-08" db="EMBL/GenBank/DDBJ databases">
        <title>Recombination of ecologically and evolutionarily significant loci maintains genetic cohesion in the Pseudomonas syringae species complex.</title>
        <authorList>
            <person name="Dillon M."/>
            <person name="Thakur S."/>
            <person name="Almeida R.N.D."/>
            <person name="Weir B.S."/>
            <person name="Guttman D.S."/>
        </authorList>
    </citation>
    <scope>NUCLEOTIDE SEQUENCE [LARGE SCALE GENOMIC DNA]</scope>
    <source>
        <strain evidence="6 7">ICMP 6917</strain>
    </source>
</reference>
<dbReference type="Pfam" id="PF00126">
    <property type="entry name" value="HTH_1"/>
    <property type="match status" value="1"/>
</dbReference>
<dbReference type="InterPro" id="IPR000847">
    <property type="entry name" value="LysR_HTH_N"/>
</dbReference>
<keyword evidence="4" id="KW-0804">Transcription</keyword>
<proteinExistence type="inferred from homology"/>
<dbReference type="SUPFAM" id="SSF46785">
    <property type="entry name" value="Winged helix' DNA-binding domain"/>
    <property type="match status" value="1"/>
</dbReference>
<dbReference type="GO" id="GO:0043565">
    <property type="term" value="F:sequence-specific DNA binding"/>
    <property type="evidence" value="ECO:0007669"/>
    <property type="project" value="TreeGrafter"/>
</dbReference>
<accession>A0A3M4W3Z2</accession>
<evidence type="ECO:0000256" key="2">
    <source>
        <dbReference type="ARBA" id="ARBA00023015"/>
    </source>
</evidence>
<dbReference type="PRINTS" id="PR00039">
    <property type="entry name" value="HTHLYSR"/>
</dbReference>
<dbReference type="PANTHER" id="PTHR30427">
    <property type="entry name" value="TRANSCRIPTIONAL ACTIVATOR PROTEIN LYSR"/>
    <property type="match status" value="1"/>
</dbReference>
<name>A0A3M4W3Z2_PSECI</name>
<feature type="domain" description="HTH lysR-type" evidence="5">
    <location>
        <begin position="48"/>
        <end position="105"/>
    </location>
</feature>
<dbReference type="PROSITE" id="PS50931">
    <property type="entry name" value="HTH_LYSR"/>
    <property type="match status" value="1"/>
</dbReference>
<dbReference type="InterPro" id="IPR036390">
    <property type="entry name" value="WH_DNA-bd_sf"/>
</dbReference>
<dbReference type="Gene3D" id="1.10.10.10">
    <property type="entry name" value="Winged helix-like DNA-binding domain superfamily/Winged helix DNA-binding domain"/>
    <property type="match status" value="1"/>
</dbReference>
<dbReference type="PANTHER" id="PTHR30427:SF1">
    <property type="entry name" value="TRANSCRIPTIONAL ACTIVATOR PROTEIN LYSR"/>
    <property type="match status" value="1"/>
</dbReference>
<dbReference type="GO" id="GO:0003700">
    <property type="term" value="F:DNA-binding transcription factor activity"/>
    <property type="evidence" value="ECO:0007669"/>
    <property type="project" value="InterPro"/>
</dbReference>
<evidence type="ECO:0000313" key="6">
    <source>
        <dbReference type="EMBL" id="RMR58716.1"/>
    </source>
</evidence>
<comment type="caution">
    <text evidence="6">The sequence shown here is derived from an EMBL/GenBank/DDBJ whole genome shotgun (WGS) entry which is preliminary data.</text>
</comment>
<evidence type="ECO:0000256" key="3">
    <source>
        <dbReference type="ARBA" id="ARBA00023125"/>
    </source>
</evidence>
<dbReference type="Pfam" id="PF03466">
    <property type="entry name" value="LysR_substrate"/>
    <property type="match status" value="1"/>
</dbReference>
<evidence type="ECO:0000259" key="5">
    <source>
        <dbReference type="PROSITE" id="PS50931"/>
    </source>
</evidence>
<comment type="similarity">
    <text evidence="1">Belongs to the LysR transcriptional regulatory family.</text>
</comment>
<dbReference type="InterPro" id="IPR036388">
    <property type="entry name" value="WH-like_DNA-bd_sf"/>
</dbReference>
<evidence type="ECO:0000256" key="4">
    <source>
        <dbReference type="ARBA" id="ARBA00023163"/>
    </source>
</evidence>
<dbReference type="AlphaFoldDB" id="A0A3M4W3Z2"/>
<dbReference type="Gene3D" id="3.40.190.10">
    <property type="entry name" value="Periplasmic binding protein-like II"/>
    <property type="match status" value="2"/>
</dbReference>
<dbReference type="SUPFAM" id="SSF53850">
    <property type="entry name" value="Periplasmic binding protein-like II"/>
    <property type="match status" value="1"/>
</dbReference>
<dbReference type="EMBL" id="RBRY01000065">
    <property type="protein sequence ID" value="RMR58716.1"/>
    <property type="molecule type" value="Genomic_DNA"/>
</dbReference>
<protein>
    <submittedName>
        <fullName evidence="6">Regulatory protein, LysR:LysR, substrate-binding</fullName>
    </submittedName>
</protein>
<evidence type="ECO:0000313" key="7">
    <source>
        <dbReference type="Proteomes" id="UP000278332"/>
    </source>
</evidence>
<dbReference type="Proteomes" id="UP000278332">
    <property type="component" value="Unassembled WGS sequence"/>
</dbReference>